<sequence length="237" mass="26535">MENITAGFGTLYHPVKALLIYKKAGHETDYYVEGYDMDSAGRPINGHPLSVRESSALAKALTVNERKAQGFLTPEGLMPAQVLHIHSSPDGCVLWHTPPQVRRLLFAEALGITSGTAHVPAMLWRADRRRLQVFAVKDETITLETALYRAPFFNVYADGAVCMGNVRVQIPGDCGLERFLQLWEEYFFNSFFSHTIGGDSLIKGNIVQLWQQLTATQKPFPEVQLLPAHFTLQHLIL</sequence>
<evidence type="ECO:0000313" key="1">
    <source>
        <dbReference type="EMBL" id="QJD96024.1"/>
    </source>
</evidence>
<dbReference type="InterPro" id="IPR032787">
    <property type="entry name" value="Prok-E2_D"/>
</dbReference>
<dbReference type="EMBL" id="CP051682">
    <property type="protein sequence ID" value="QJD96024.1"/>
    <property type="molecule type" value="Genomic_DNA"/>
</dbReference>
<reference evidence="1 2" key="1">
    <citation type="submission" date="2020-04" db="EMBL/GenBank/DDBJ databases">
        <title>Genome sequencing of novel species.</title>
        <authorList>
            <person name="Heo J."/>
            <person name="Kim S.-J."/>
            <person name="Kim J.-S."/>
            <person name="Hong S.-B."/>
            <person name="Kwon S.-W."/>
        </authorList>
    </citation>
    <scope>NUCLEOTIDE SEQUENCE [LARGE SCALE GENOMIC DNA]</scope>
    <source>
        <strain evidence="1 2">F39-2</strain>
    </source>
</reference>
<accession>A0A7L5E2Z9</accession>
<gene>
    <name evidence="1" type="ORF">HH214_09115</name>
</gene>
<dbReference type="Proteomes" id="UP000503278">
    <property type="component" value="Chromosome"/>
</dbReference>
<organism evidence="1 2">
    <name type="scientific">Mucilaginibacter robiniae</name>
    <dbReference type="NCBI Taxonomy" id="2728022"/>
    <lineage>
        <taxon>Bacteria</taxon>
        <taxon>Pseudomonadati</taxon>
        <taxon>Bacteroidota</taxon>
        <taxon>Sphingobacteriia</taxon>
        <taxon>Sphingobacteriales</taxon>
        <taxon>Sphingobacteriaceae</taxon>
        <taxon>Mucilaginibacter</taxon>
    </lineage>
</organism>
<proteinExistence type="predicted"/>
<name>A0A7L5E2Z9_9SPHI</name>
<protein>
    <submittedName>
        <fullName evidence="1">PRTRC system protein B</fullName>
    </submittedName>
</protein>
<evidence type="ECO:0000313" key="2">
    <source>
        <dbReference type="Proteomes" id="UP000503278"/>
    </source>
</evidence>
<dbReference type="Pfam" id="PF14460">
    <property type="entry name" value="Prok-E2_D"/>
    <property type="match status" value="1"/>
</dbReference>
<dbReference type="AlphaFoldDB" id="A0A7L5E2Z9"/>
<keyword evidence="2" id="KW-1185">Reference proteome</keyword>
<dbReference type="KEGG" id="mrob:HH214_09115"/>
<dbReference type="RefSeq" id="WP_169607075.1">
    <property type="nucleotide sequence ID" value="NZ_CP051682.1"/>
</dbReference>